<dbReference type="OrthoDB" id="849313at2"/>
<sequence>MVTPHPANPADVVAGLLGLAKELGPHDRITIGFPGVVRADYVVTAPNLGTDLWRDYKLARVIHERFGKPVRMLNDASVQGLGAISGDGVECALTMGTGFGFSLFDHGRLAPHLEMSQHPIKTDTTYDHYIGEAALEAVGRKHWNRRVRKIIKILETVTNYDTLYIGGGNSRLIESPLPDNVRIVSNEDGITGGVKVWSKQMDQSFTETSSAFVTVA</sequence>
<gene>
    <name evidence="1" type="ORF">AUC69_10870</name>
</gene>
<accession>A0A1E3VVN0</accession>
<dbReference type="EMBL" id="LPWF01000025">
    <property type="protein sequence ID" value="ODR97608.1"/>
    <property type="molecule type" value="Genomic_DNA"/>
</dbReference>
<name>A0A1E3VVN0_9HYPH</name>
<proteinExistence type="predicted"/>
<dbReference type="Proteomes" id="UP000094472">
    <property type="component" value="Unassembled WGS sequence"/>
</dbReference>
<evidence type="ECO:0000313" key="2">
    <source>
        <dbReference type="Proteomes" id="UP000094472"/>
    </source>
</evidence>
<reference evidence="1 2" key="1">
    <citation type="journal article" date="2016" name="Environ. Microbiol.">
        <title>New Methyloceanibacter diversity from North Sea sediments includes methanotroph containing solely the soluble methane monooxygenase.</title>
        <authorList>
            <person name="Vekeman B."/>
            <person name="Kerckhof F.M."/>
            <person name="Cremers G."/>
            <person name="de Vos P."/>
            <person name="Vandamme P."/>
            <person name="Boon N."/>
            <person name="Op den Camp H.J."/>
            <person name="Heylen K."/>
        </authorList>
    </citation>
    <scope>NUCLEOTIDE SEQUENCE [LARGE SCALE GENOMIC DNA]</scope>
    <source>
        <strain evidence="1 2">R-67175</strain>
    </source>
</reference>
<keyword evidence="2" id="KW-1185">Reference proteome</keyword>
<protein>
    <recommendedName>
        <fullName evidence="3">Chromosome partitioning protein ParA</fullName>
    </recommendedName>
</protein>
<evidence type="ECO:0008006" key="3">
    <source>
        <dbReference type="Google" id="ProtNLM"/>
    </source>
</evidence>
<organism evidence="1 2">
    <name type="scientific">Methyloceanibacter superfactus</name>
    <dbReference type="NCBI Taxonomy" id="1774969"/>
    <lineage>
        <taxon>Bacteria</taxon>
        <taxon>Pseudomonadati</taxon>
        <taxon>Pseudomonadota</taxon>
        <taxon>Alphaproteobacteria</taxon>
        <taxon>Hyphomicrobiales</taxon>
        <taxon>Hyphomicrobiaceae</taxon>
        <taxon>Methyloceanibacter</taxon>
    </lineage>
</organism>
<dbReference type="Gene3D" id="3.30.420.40">
    <property type="match status" value="2"/>
</dbReference>
<comment type="caution">
    <text evidence="1">The sequence shown here is derived from an EMBL/GenBank/DDBJ whole genome shotgun (WGS) entry which is preliminary data.</text>
</comment>
<evidence type="ECO:0000313" key="1">
    <source>
        <dbReference type="EMBL" id="ODR97608.1"/>
    </source>
</evidence>
<dbReference type="Pfam" id="PF00480">
    <property type="entry name" value="ROK"/>
    <property type="match status" value="1"/>
</dbReference>
<dbReference type="SUPFAM" id="SSF53067">
    <property type="entry name" value="Actin-like ATPase domain"/>
    <property type="match status" value="1"/>
</dbReference>
<dbReference type="AlphaFoldDB" id="A0A1E3VVN0"/>
<dbReference type="InterPro" id="IPR000600">
    <property type="entry name" value="ROK"/>
</dbReference>
<dbReference type="RefSeq" id="WP_083239227.1">
    <property type="nucleotide sequence ID" value="NZ_LPWF01000025.1"/>
</dbReference>
<dbReference type="STRING" id="1774969.AUC69_10870"/>
<dbReference type="InterPro" id="IPR043129">
    <property type="entry name" value="ATPase_NBD"/>
</dbReference>